<name>A7ASJ2_BABBO</name>
<reference evidence="1" key="2">
    <citation type="submission" date="2007-08" db="EMBL/GenBank/DDBJ databases">
        <authorList>
            <person name="Nene V."/>
        </authorList>
    </citation>
    <scope>NUCLEOTIDE SEQUENCE</scope>
    <source>
        <strain evidence="1">T2Bo</strain>
    </source>
</reference>
<comment type="caution">
    <text evidence="1">The sequence shown here is derived from an EMBL/GenBank/DDBJ whole genome shotgun (WGS) entry which is preliminary data.</text>
</comment>
<proteinExistence type="predicted"/>
<dbReference type="InParanoid" id="A7ASJ2"/>
<dbReference type="STRING" id="5865.A7ASJ2"/>
<protein>
    <submittedName>
        <fullName evidence="1">Uncharacterized protein</fullName>
    </submittedName>
</protein>
<organism evidence="1">
    <name type="scientific">Babesia bovis</name>
    <dbReference type="NCBI Taxonomy" id="5865"/>
    <lineage>
        <taxon>Eukaryota</taxon>
        <taxon>Sar</taxon>
        <taxon>Alveolata</taxon>
        <taxon>Apicomplexa</taxon>
        <taxon>Aconoidasida</taxon>
        <taxon>Piroplasmida</taxon>
        <taxon>Babesiidae</taxon>
        <taxon>Babesia</taxon>
    </lineage>
</organism>
<dbReference type="EMBL" id="AAXT01000002">
    <property type="protein sequence ID" value="EDO07511.1"/>
    <property type="molecule type" value="Genomic_DNA"/>
</dbReference>
<accession>A7ASJ2</accession>
<evidence type="ECO:0000313" key="1">
    <source>
        <dbReference type="EMBL" id="EDO07511.1"/>
    </source>
</evidence>
<dbReference type="AlphaFoldDB" id="A7ASJ2"/>
<reference evidence="1" key="1">
    <citation type="journal article" date="2007" name="PLoS Pathog.">
        <title>Genome sequence of Babesia bovis and comparative analysis of apicomplexan hemoprotozoa.</title>
        <authorList>
            <person name="Brayton K.A."/>
            <person name="Lau A.O.T."/>
            <person name="Herndon D.R."/>
            <person name="Hannick L."/>
            <person name="Kappmeyer L.S."/>
            <person name="Berens S.J."/>
            <person name="Bidwell S.L."/>
            <person name="Brown W.C."/>
            <person name="Crabtree J."/>
            <person name="Fadrosh D."/>
            <person name="Feldblum T."/>
            <person name="Forberger H.A."/>
            <person name="Haas B.J."/>
            <person name="Howell J.M."/>
            <person name="Khouri H."/>
            <person name="Koo H."/>
            <person name="Mann D.J."/>
            <person name="Norimine J."/>
            <person name="Paulsen I.T."/>
            <person name="Radune D."/>
            <person name="Ren Q."/>
            <person name="Smith R.K. Jr."/>
            <person name="Suarez C.E."/>
            <person name="White O."/>
            <person name="Wortman J.R."/>
            <person name="Knowles D.P. Jr."/>
            <person name="McElwain T.F."/>
            <person name="Nene V.M."/>
        </authorList>
    </citation>
    <scope>NUCLEOTIDE SEQUENCE [LARGE SCALE GENOMIC DNA]</scope>
    <source>
        <strain evidence="1">T2Bo</strain>
    </source>
</reference>
<dbReference type="VEuPathDB" id="PiroplasmaDB:BBOV_IV011580"/>
<sequence length="98" mass="11498">MLKNIQRINTVDHQIEYRNVSARVARVLQLQLEWDAKIALRKLKKGGRKALKLPPRRNILSPANKKAMKRFYLREKAIKKVQLLQKRGVLRKGYGLPK</sequence>
<gene>
    <name evidence="1" type="ORF">BBOV_IV011590</name>
</gene>